<gene>
    <name evidence="6" type="ORF">LCGC14_2604980</name>
</gene>
<evidence type="ECO:0000256" key="3">
    <source>
        <dbReference type="ARBA" id="ARBA00022801"/>
    </source>
</evidence>
<keyword evidence="4" id="KW-0788">Thiol protease</keyword>
<dbReference type="EMBL" id="LAZR01044071">
    <property type="protein sequence ID" value="KKL05542.1"/>
    <property type="molecule type" value="Genomic_DNA"/>
</dbReference>
<keyword evidence="3" id="KW-0378">Hydrolase</keyword>
<evidence type="ECO:0000256" key="4">
    <source>
        <dbReference type="ARBA" id="ARBA00022807"/>
    </source>
</evidence>
<evidence type="ECO:0000259" key="5">
    <source>
        <dbReference type="PROSITE" id="PS51935"/>
    </source>
</evidence>
<proteinExistence type="inferred from homology"/>
<evidence type="ECO:0000256" key="2">
    <source>
        <dbReference type="ARBA" id="ARBA00022670"/>
    </source>
</evidence>
<accession>A0A0F9AVD5</accession>
<name>A0A0F9AVD5_9ZZZZ</name>
<feature type="domain" description="NlpC/P60" evidence="5">
    <location>
        <begin position="2"/>
        <end position="140"/>
    </location>
</feature>
<dbReference type="InterPro" id="IPR038765">
    <property type="entry name" value="Papain-like_cys_pep_sf"/>
</dbReference>
<dbReference type="Pfam" id="PF00877">
    <property type="entry name" value="NLPC_P60"/>
    <property type="match status" value="1"/>
</dbReference>
<reference evidence="6" key="1">
    <citation type="journal article" date="2015" name="Nature">
        <title>Complex archaea that bridge the gap between prokaryotes and eukaryotes.</title>
        <authorList>
            <person name="Spang A."/>
            <person name="Saw J.H."/>
            <person name="Jorgensen S.L."/>
            <person name="Zaremba-Niedzwiedzka K."/>
            <person name="Martijn J."/>
            <person name="Lind A.E."/>
            <person name="van Eijk R."/>
            <person name="Schleper C."/>
            <person name="Guy L."/>
            <person name="Ettema T.J."/>
        </authorList>
    </citation>
    <scope>NUCLEOTIDE SEQUENCE</scope>
</reference>
<dbReference type="PROSITE" id="PS51935">
    <property type="entry name" value="NLPC_P60"/>
    <property type="match status" value="1"/>
</dbReference>
<dbReference type="GO" id="GO:0006508">
    <property type="term" value="P:proteolysis"/>
    <property type="evidence" value="ECO:0007669"/>
    <property type="project" value="UniProtKB-KW"/>
</dbReference>
<dbReference type="InterPro" id="IPR000064">
    <property type="entry name" value="NLP_P60_dom"/>
</dbReference>
<dbReference type="GO" id="GO:0008234">
    <property type="term" value="F:cysteine-type peptidase activity"/>
    <property type="evidence" value="ECO:0007669"/>
    <property type="project" value="UniProtKB-KW"/>
</dbReference>
<sequence>MEERSVSLPAWSSSYIGIPYKPHARGPDSYDCFGFCRLIYKEEFGIELPAYDDQYADEMEIESTLAIANDEDTPYFEVSMSEVHEGDLALFASIRDVLHIAVILDKVHFIHLNSHVGTSTIERIDAPIWRNRIIAIYRHKEIHLSKEDN</sequence>
<dbReference type="Gene3D" id="3.90.1720.10">
    <property type="entry name" value="endopeptidase domain like (from Nostoc punctiforme)"/>
    <property type="match status" value="1"/>
</dbReference>
<protein>
    <recommendedName>
        <fullName evidence="5">NlpC/P60 domain-containing protein</fullName>
    </recommendedName>
</protein>
<comment type="caution">
    <text evidence="6">The sequence shown here is derived from an EMBL/GenBank/DDBJ whole genome shotgun (WGS) entry which is preliminary data.</text>
</comment>
<keyword evidence="2" id="KW-0645">Protease</keyword>
<dbReference type="SUPFAM" id="SSF54001">
    <property type="entry name" value="Cysteine proteinases"/>
    <property type="match status" value="1"/>
</dbReference>
<evidence type="ECO:0000313" key="6">
    <source>
        <dbReference type="EMBL" id="KKL05542.1"/>
    </source>
</evidence>
<organism evidence="6">
    <name type="scientific">marine sediment metagenome</name>
    <dbReference type="NCBI Taxonomy" id="412755"/>
    <lineage>
        <taxon>unclassified sequences</taxon>
        <taxon>metagenomes</taxon>
        <taxon>ecological metagenomes</taxon>
    </lineage>
</organism>
<evidence type="ECO:0000256" key="1">
    <source>
        <dbReference type="ARBA" id="ARBA00007074"/>
    </source>
</evidence>
<comment type="similarity">
    <text evidence="1">Belongs to the peptidase C40 family.</text>
</comment>
<dbReference type="AlphaFoldDB" id="A0A0F9AVD5"/>